<protein>
    <submittedName>
        <fullName evidence="7">ATP synthase I subunit</fullName>
    </submittedName>
</protein>
<feature type="transmembrane region" description="Helical" evidence="6">
    <location>
        <begin position="80"/>
        <end position="96"/>
    </location>
</feature>
<proteinExistence type="predicted"/>
<evidence type="ECO:0000256" key="3">
    <source>
        <dbReference type="ARBA" id="ARBA00022692"/>
    </source>
</evidence>
<keyword evidence="2" id="KW-1003">Cell membrane</keyword>
<evidence type="ECO:0000256" key="4">
    <source>
        <dbReference type="ARBA" id="ARBA00022989"/>
    </source>
</evidence>
<dbReference type="AlphaFoldDB" id="A0A4R2TJ24"/>
<feature type="transmembrane region" description="Helical" evidence="6">
    <location>
        <begin position="12"/>
        <end position="33"/>
    </location>
</feature>
<name>A0A4R2TJ24_9FIRM</name>
<dbReference type="Pfam" id="PF03899">
    <property type="entry name" value="ATP-synt_I"/>
    <property type="match status" value="1"/>
</dbReference>
<evidence type="ECO:0000256" key="2">
    <source>
        <dbReference type="ARBA" id="ARBA00022475"/>
    </source>
</evidence>
<keyword evidence="8" id="KW-1185">Reference proteome</keyword>
<dbReference type="EMBL" id="SLYC01000013">
    <property type="protein sequence ID" value="TCQ02766.1"/>
    <property type="molecule type" value="Genomic_DNA"/>
</dbReference>
<evidence type="ECO:0000313" key="8">
    <source>
        <dbReference type="Proteomes" id="UP000295504"/>
    </source>
</evidence>
<dbReference type="InterPro" id="IPR005598">
    <property type="entry name" value="ATP_synth_I"/>
</dbReference>
<keyword evidence="4 6" id="KW-1133">Transmembrane helix</keyword>
<gene>
    <name evidence="7" type="ORF">EDD79_101347</name>
</gene>
<comment type="caution">
    <text evidence="7">The sequence shown here is derived from an EMBL/GenBank/DDBJ whole genome shotgun (WGS) entry which is preliminary data.</text>
</comment>
<dbReference type="RefSeq" id="WP_132848296.1">
    <property type="nucleotide sequence ID" value="NZ_CP058648.1"/>
</dbReference>
<feature type="transmembrane region" description="Helical" evidence="6">
    <location>
        <begin position="102"/>
        <end position="121"/>
    </location>
</feature>
<reference evidence="7 8" key="1">
    <citation type="submission" date="2019-03" db="EMBL/GenBank/DDBJ databases">
        <title>Genomic Encyclopedia of Type Strains, Phase IV (KMG-IV): sequencing the most valuable type-strain genomes for metagenomic binning, comparative biology and taxonomic classification.</title>
        <authorList>
            <person name="Goeker M."/>
        </authorList>
    </citation>
    <scope>NUCLEOTIDE SEQUENCE [LARGE SCALE GENOMIC DNA]</scope>
    <source>
        <strain evidence="7 8">DSM 100013</strain>
    </source>
</reference>
<keyword evidence="5 6" id="KW-0472">Membrane</keyword>
<comment type="subcellular location">
    <subcellularLocation>
        <location evidence="1">Cell membrane</location>
        <topology evidence="1">Multi-pass membrane protein</topology>
    </subcellularLocation>
</comment>
<dbReference type="OrthoDB" id="1711023at2"/>
<accession>A0A4R2TJ24</accession>
<sequence>MVGDTKAINVQVQLLKGVIIFNGIVALFAVLLFKLGAPFLIGLTFGTLIALLNFRLLHITLNKAVQMPPGKAQVYASSQYFIRYLLTGVVVFVAIRNPNLNVIGTIIGLISIKLVIIKQNLLNSREFFKNIFRRREEE</sequence>
<dbReference type="Proteomes" id="UP000295504">
    <property type="component" value="Unassembled WGS sequence"/>
</dbReference>
<organism evidence="7 8">
    <name type="scientific">Serpentinicella alkaliphila</name>
    <dbReference type="NCBI Taxonomy" id="1734049"/>
    <lineage>
        <taxon>Bacteria</taxon>
        <taxon>Bacillati</taxon>
        <taxon>Bacillota</taxon>
        <taxon>Clostridia</taxon>
        <taxon>Peptostreptococcales</taxon>
        <taxon>Natronincolaceae</taxon>
        <taxon>Serpentinicella</taxon>
    </lineage>
</organism>
<keyword evidence="3 6" id="KW-0812">Transmembrane</keyword>
<feature type="transmembrane region" description="Helical" evidence="6">
    <location>
        <begin position="39"/>
        <end position="59"/>
    </location>
</feature>
<evidence type="ECO:0000256" key="5">
    <source>
        <dbReference type="ARBA" id="ARBA00023136"/>
    </source>
</evidence>
<evidence type="ECO:0000256" key="6">
    <source>
        <dbReference type="SAM" id="Phobius"/>
    </source>
</evidence>
<evidence type="ECO:0000313" key="7">
    <source>
        <dbReference type="EMBL" id="TCQ02766.1"/>
    </source>
</evidence>
<evidence type="ECO:0000256" key="1">
    <source>
        <dbReference type="ARBA" id="ARBA00004651"/>
    </source>
</evidence>
<dbReference type="GO" id="GO:0005886">
    <property type="term" value="C:plasma membrane"/>
    <property type="evidence" value="ECO:0007669"/>
    <property type="project" value="UniProtKB-SubCell"/>
</dbReference>